<protein>
    <submittedName>
        <fullName evidence="1">Uncharacterized protein</fullName>
    </submittedName>
</protein>
<dbReference type="AlphaFoldDB" id="A0A6J4TAN7"/>
<evidence type="ECO:0000313" key="1">
    <source>
        <dbReference type="EMBL" id="CAA9518304.1"/>
    </source>
</evidence>
<dbReference type="EMBL" id="CADCVZ010000051">
    <property type="protein sequence ID" value="CAA9518304.1"/>
    <property type="molecule type" value="Genomic_DNA"/>
</dbReference>
<sequence>MSRLKDSARDLYLHALGVMPARWALRVQFVRAMGYNPHFRRPRTFSERLQARKLRVPNEELYARLADKLAVKAHVAKLIGEQYLIPTLWSGPTLPPRAERTWPIPFVLKANHGSGLNHFVRDAAELDWAEMEALSADWMVKPWQPYLHEHWYDRIPRQLLVEPLIGNGPLNDYKLLVFNGRVHFVQVDSRRFTDHRRTFFSPLWELQPFRLRFERETDELPRPPHLRLMIELAERLGAGFDFVRVDFYDLPDGPLFGEMTFTPGAGCDPFYPPEYDLRLGELWPAAAESPEVRARGELLEA</sequence>
<reference evidence="1" key="1">
    <citation type="submission" date="2020-02" db="EMBL/GenBank/DDBJ databases">
        <authorList>
            <person name="Meier V. D."/>
        </authorList>
    </citation>
    <scope>NUCLEOTIDE SEQUENCE</scope>
    <source>
        <strain evidence="1">AVDCRST_MAG09</strain>
    </source>
</reference>
<name>A0A6J4TAN7_9SPHN</name>
<dbReference type="SUPFAM" id="SSF56059">
    <property type="entry name" value="Glutathione synthetase ATP-binding domain-like"/>
    <property type="match status" value="1"/>
</dbReference>
<dbReference type="Pfam" id="PF14305">
    <property type="entry name" value="ATPgrasp_TupA"/>
    <property type="match status" value="1"/>
</dbReference>
<gene>
    <name evidence="1" type="ORF">AVDCRST_MAG09-1878</name>
</gene>
<proteinExistence type="predicted"/>
<organism evidence="1">
    <name type="scientific">uncultured Sphingomonas sp</name>
    <dbReference type="NCBI Taxonomy" id="158754"/>
    <lineage>
        <taxon>Bacteria</taxon>
        <taxon>Pseudomonadati</taxon>
        <taxon>Pseudomonadota</taxon>
        <taxon>Alphaproteobacteria</taxon>
        <taxon>Sphingomonadales</taxon>
        <taxon>Sphingomonadaceae</taxon>
        <taxon>Sphingomonas</taxon>
        <taxon>environmental samples</taxon>
    </lineage>
</organism>
<accession>A0A6J4TAN7</accession>
<dbReference type="InterPro" id="IPR029465">
    <property type="entry name" value="ATPgrasp_TupA"/>
</dbReference>